<evidence type="ECO:0000259" key="1">
    <source>
        <dbReference type="PROSITE" id="PS50878"/>
    </source>
</evidence>
<dbReference type="Pfam" id="PF00078">
    <property type="entry name" value="RVT_1"/>
    <property type="match status" value="1"/>
</dbReference>
<dbReference type="InterPro" id="IPR000477">
    <property type="entry name" value="RT_dom"/>
</dbReference>
<dbReference type="PROSITE" id="PS50878">
    <property type="entry name" value="RT_POL"/>
    <property type="match status" value="1"/>
</dbReference>
<dbReference type="GeneTree" id="ENSGT01120000271821"/>
<reference evidence="2" key="3">
    <citation type="submission" date="2025-09" db="UniProtKB">
        <authorList>
            <consortium name="Ensembl"/>
        </authorList>
    </citation>
    <scope>IDENTIFICATION</scope>
</reference>
<evidence type="ECO:0000313" key="2">
    <source>
        <dbReference type="Ensembl" id="ENSSAUP00010004282.1"/>
    </source>
</evidence>
<name>A0A671TU97_SPAAU</name>
<dbReference type="SUPFAM" id="SSF56672">
    <property type="entry name" value="DNA/RNA polymerases"/>
    <property type="match status" value="1"/>
</dbReference>
<evidence type="ECO:0000313" key="3">
    <source>
        <dbReference type="Proteomes" id="UP000472265"/>
    </source>
</evidence>
<dbReference type="PANTHER" id="PTHR47510">
    <property type="entry name" value="REVERSE TRANSCRIPTASE DOMAIN-CONTAINING PROTEIN"/>
    <property type="match status" value="1"/>
</dbReference>
<dbReference type="Proteomes" id="UP000472265">
    <property type="component" value="Chromosome 9"/>
</dbReference>
<dbReference type="AlphaFoldDB" id="A0A671TU97"/>
<dbReference type="CDD" id="cd01650">
    <property type="entry name" value="RT_nLTR_like"/>
    <property type="match status" value="1"/>
</dbReference>
<dbReference type="InterPro" id="IPR036691">
    <property type="entry name" value="Endo/exonu/phosph_ase_sf"/>
</dbReference>
<dbReference type="Gene3D" id="3.60.10.10">
    <property type="entry name" value="Endonuclease/exonuclease/phosphatase"/>
    <property type="match status" value="1"/>
</dbReference>
<dbReference type="InterPro" id="IPR043502">
    <property type="entry name" value="DNA/RNA_pol_sf"/>
</dbReference>
<dbReference type="OMA" id="DIANCCV"/>
<reference evidence="2" key="1">
    <citation type="submission" date="2021-04" db="EMBL/GenBank/DDBJ databases">
        <authorList>
            <consortium name="Wellcome Sanger Institute Data Sharing"/>
        </authorList>
    </citation>
    <scope>NUCLEOTIDE SEQUENCE [LARGE SCALE GENOMIC DNA]</scope>
</reference>
<dbReference type="InParanoid" id="A0A671TU97"/>
<dbReference type="PANTHER" id="PTHR47510:SF3">
    <property type="entry name" value="ENDO_EXONUCLEASE_PHOSPHATASE DOMAIN-CONTAINING PROTEIN"/>
    <property type="match status" value="1"/>
</dbReference>
<keyword evidence="3" id="KW-1185">Reference proteome</keyword>
<sequence>MDRNQNSRKSKGGGVCVYINNKYCYPAHITVKHRVCTKDIELLALSLRPYHLPREIHQIRLFVVYIAPSADTQAAASMIHELVAQVEAEAPDAPTFVMGDFNLCSLKEHLPTYQQYFTCPTRNTACLGQCYGNIQDAFYPKVLPGLGNSDPNMIKLMPAYVSRLRREKARKVEVKSWTVDATEALRDCLERTDWNVVTDGTENANDVALAISGYITFCEDTIIPKKTVKMFSNNKPWVTPELKQLLNQKKRLFKSGGNREEKRTVPKNIKSMIRECKAAYKRKLESFFRYDARRAWQGVQAITGYKPKKYLMAVDNELDMANDLNDFYCRFDIHDFRVEQDLVHREISGMKCVDIDISIDDVKSYFRHVNPRKASGPDGICNRTLKMCADQLAQPFQRLFQLSIDTGVVPCLWKKSLIVPVPKNNKPRELNDLRPVALTSTVMKCFEKIFLKQLLCEVSPLLDPNQFAYRAERGVEDALLTLTNNIYEHLEQAKSLVKIVFIGFSSAFNTIQLHLMVKKLVHLGVNPKIVLWMYDFLTNRCQQVKFNSCVSSLKAINTGAPQGCVLSPILYTLYTNNCQAASSDHTYFKYADDTALVGFLKSNTTSLEGFEREMQGFMKWCTDNFLVVNAKKTKEMVLDFNKKEIIVPPSNISGEVVERVSRYTYLGVEIDNKLTFKECAQNKTKKLQKRMFFLRKLKHFQIDSCFLQMFYKSLLQSVLSFGIICAFGNMYIQDQKKLQRVVKIASRIIGVDQVSVAQLHNDLSLNKIDQILNDSTHPLHLSFLRSSRSSGRILQRKIRTTSYNKSFVPTAIRLYNIRQNNS</sequence>
<proteinExistence type="predicted"/>
<feature type="domain" description="Reverse transcriptase" evidence="1">
    <location>
        <begin position="402"/>
        <end position="670"/>
    </location>
</feature>
<dbReference type="SUPFAM" id="SSF56219">
    <property type="entry name" value="DNase I-like"/>
    <property type="match status" value="1"/>
</dbReference>
<organism evidence="2 3">
    <name type="scientific">Sparus aurata</name>
    <name type="common">Gilthead sea bream</name>
    <dbReference type="NCBI Taxonomy" id="8175"/>
    <lineage>
        <taxon>Eukaryota</taxon>
        <taxon>Metazoa</taxon>
        <taxon>Chordata</taxon>
        <taxon>Craniata</taxon>
        <taxon>Vertebrata</taxon>
        <taxon>Euteleostomi</taxon>
        <taxon>Actinopterygii</taxon>
        <taxon>Neopterygii</taxon>
        <taxon>Teleostei</taxon>
        <taxon>Neoteleostei</taxon>
        <taxon>Acanthomorphata</taxon>
        <taxon>Eupercaria</taxon>
        <taxon>Spariformes</taxon>
        <taxon>Sparidae</taxon>
        <taxon>Sparus</taxon>
    </lineage>
</organism>
<reference evidence="2" key="2">
    <citation type="submission" date="2025-08" db="UniProtKB">
        <authorList>
            <consortium name="Ensembl"/>
        </authorList>
    </citation>
    <scope>IDENTIFICATION</scope>
</reference>
<accession>A0A671TU97</accession>
<protein>
    <recommendedName>
        <fullName evidence="1">Reverse transcriptase domain-containing protein</fullName>
    </recommendedName>
</protein>
<dbReference type="Ensembl" id="ENSSAUT00010004623.1">
    <property type="protein sequence ID" value="ENSSAUP00010004282.1"/>
    <property type="gene ID" value="ENSSAUG00010002227.1"/>
</dbReference>